<name>X6NQP3_RETFI</name>
<protein>
    <recommendedName>
        <fullName evidence="2">BZIP domain-containing protein</fullName>
    </recommendedName>
</protein>
<sequence length="474" mass="53821">MYRFHSELLDAAGMRYPITNPLFALPPMINLDFASMDFSSLSDRRSQDQGQGQGQNADDRQERDFSSASPSSSCLLEDTSPSFERSGNPHGGGEVESTPNSYLLYYRAQRRREKGNHKVNTRTMSEVSTAIDNKQHDINDSHETMKAFLTMDFERTSHECNNSKFANKQLSPAILCGDTSKLFDAQLVPLSPSFDNDGCTHSKFSPFHVATSSPSPKKTKRARRMFTKKTADVDLDRSYSNKDLFQAFEQVQNSGMVSVEKPKERDHLSVLKKVCRNDKEEIIEAKVYFDQNDTHHDYQVKGSLINVHELIALFKSRDRGNYTMGLTKQEKADRRKQQNREAAYRARKRGQYLNNLAVLLHYENMALKNYIAVQSLFFFKLSFLFLKNNTQIASGNANCTGFSSHQCTDTLTQNQTIDNTDNHTETQNFHLNCSNDSSQNDFGTKCITDEMSKVEIDVPKTTLSTQEGDNTSQL</sequence>
<dbReference type="AlphaFoldDB" id="X6NQP3"/>
<dbReference type="EMBL" id="ASPP01006789">
    <property type="protein sequence ID" value="ETO28238.1"/>
    <property type="molecule type" value="Genomic_DNA"/>
</dbReference>
<evidence type="ECO:0000259" key="2">
    <source>
        <dbReference type="PROSITE" id="PS00036"/>
    </source>
</evidence>
<dbReference type="PROSITE" id="PS00036">
    <property type="entry name" value="BZIP_BASIC"/>
    <property type="match status" value="1"/>
</dbReference>
<dbReference type="InterPro" id="IPR004827">
    <property type="entry name" value="bZIP"/>
</dbReference>
<evidence type="ECO:0000313" key="4">
    <source>
        <dbReference type="Proteomes" id="UP000023152"/>
    </source>
</evidence>
<dbReference type="Proteomes" id="UP000023152">
    <property type="component" value="Unassembled WGS sequence"/>
</dbReference>
<proteinExistence type="predicted"/>
<dbReference type="GO" id="GO:0003700">
    <property type="term" value="F:DNA-binding transcription factor activity"/>
    <property type="evidence" value="ECO:0007669"/>
    <property type="project" value="InterPro"/>
</dbReference>
<gene>
    <name evidence="3" type="ORF">RFI_08897</name>
</gene>
<comment type="caution">
    <text evidence="3">The sequence shown here is derived from an EMBL/GenBank/DDBJ whole genome shotgun (WGS) entry which is preliminary data.</text>
</comment>
<evidence type="ECO:0000313" key="3">
    <source>
        <dbReference type="EMBL" id="ETO28238.1"/>
    </source>
</evidence>
<feature type="region of interest" description="Disordered" evidence="1">
    <location>
        <begin position="40"/>
        <end position="100"/>
    </location>
</feature>
<organism evidence="3 4">
    <name type="scientific">Reticulomyxa filosa</name>
    <dbReference type="NCBI Taxonomy" id="46433"/>
    <lineage>
        <taxon>Eukaryota</taxon>
        <taxon>Sar</taxon>
        <taxon>Rhizaria</taxon>
        <taxon>Retaria</taxon>
        <taxon>Foraminifera</taxon>
        <taxon>Monothalamids</taxon>
        <taxon>Reticulomyxidae</taxon>
        <taxon>Reticulomyxa</taxon>
    </lineage>
</organism>
<feature type="domain" description="BZIP" evidence="2">
    <location>
        <begin position="334"/>
        <end position="349"/>
    </location>
</feature>
<reference evidence="3 4" key="1">
    <citation type="journal article" date="2013" name="Curr. Biol.">
        <title>The Genome of the Foraminiferan Reticulomyxa filosa.</title>
        <authorList>
            <person name="Glockner G."/>
            <person name="Hulsmann N."/>
            <person name="Schleicher M."/>
            <person name="Noegel A.A."/>
            <person name="Eichinger L."/>
            <person name="Gallinger C."/>
            <person name="Pawlowski J."/>
            <person name="Sierra R."/>
            <person name="Euteneuer U."/>
            <person name="Pillet L."/>
            <person name="Moustafa A."/>
            <person name="Platzer M."/>
            <person name="Groth M."/>
            <person name="Szafranski K."/>
            <person name="Schliwa M."/>
        </authorList>
    </citation>
    <scope>NUCLEOTIDE SEQUENCE [LARGE SCALE GENOMIC DNA]</scope>
</reference>
<accession>X6NQP3</accession>
<keyword evidence="4" id="KW-1185">Reference proteome</keyword>
<evidence type="ECO:0000256" key="1">
    <source>
        <dbReference type="SAM" id="MobiDB-lite"/>
    </source>
</evidence>